<protein>
    <recommendedName>
        <fullName evidence="6">DNA-binding protein</fullName>
    </recommendedName>
</protein>
<dbReference type="EMBL" id="MPZS01000003">
    <property type="protein sequence ID" value="OOY11478.1"/>
    <property type="molecule type" value="Genomic_DNA"/>
</dbReference>
<dbReference type="SUPFAM" id="SSF47729">
    <property type="entry name" value="IHF-like DNA-binding proteins"/>
    <property type="match status" value="1"/>
</dbReference>
<gene>
    <name evidence="4" type="ORF">BMG00_16770</name>
</gene>
<evidence type="ECO:0000256" key="2">
    <source>
        <dbReference type="ARBA" id="ARBA00023125"/>
    </source>
</evidence>
<evidence type="ECO:0000313" key="5">
    <source>
        <dbReference type="Proteomes" id="UP000242224"/>
    </source>
</evidence>
<dbReference type="InterPro" id="IPR010992">
    <property type="entry name" value="IHF-like_DNA-bd_dom_sf"/>
</dbReference>
<keyword evidence="2" id="KW-0238">DNA-binding</keyword>
<sequence>MVEGGVRKGEARQMTEAVLKVLGEALSEGEELNIPPLGKLKINRQFEKNGDEILVVKLRRKGADTTDAGASEKSDQNPLADPGEGR</sequence>
<dbReference type="Proteomes" id="UP000242224">
    <property type="component" value="Unassembled WGS sequence"/>
</dbReference>
<dbReference type="Pfam" id="PF00216">
    <property type="entry name" value="Bac_DNA_binding"/>
    <property type="match status" value="1"/>
</dbReference>
<accession>A0ABX3MN06</accession>
<dbReference type="Gene3D" id="4.10.520.10">
    <property type="entry name" value="IHF-like DNA-binding proteins"/>
    <property type="match status" value="1"/>
</dbReference>
<evidence type="ECO:0000313" key="4">
    <source>
        <dbReference type="EMBL" id="OOY11478.1"/>
    </source>
</evidence>
<name>A0ABX3MN06_9RHOB</name>
<organism evidence="4 5">
    <name type="scientific">Thioclava marina</name>
    <dbReference type="NCBI Taxonomy" id="1915077"/>
    <lineage>
        <taxon>Bacteria</taxon>
        <taxon>Pseudomonadati</taxon>
        <taxon>Pseudomonadota</taxon>
        <taxon>Alphaproteobacteria</taxon>
        <taxon>Rhodobacterales</taxon>
        <taxon>Paracoccaceae</taxon>
        <taxon>Thioclava</taxon>
    </lineage>
</organism>
<keyword evidence="5" id="KW-1185">Reference proteome</keyword>
<evidence type="ECO:0000256" key="3">
    <source>
        <dbReference type="SAM" id="MobiDB-lite"/>
    </source>
</evidence>
<comment type="caution">
    <text evidence="4">The sequence shown here is derived from an EMBL/GenBank/DDBJ whole genome shotgun (WGS) entry which is preliminary data.</text>
</comment>
<dbReference type="InterPro" id="IPR000119">
    <property type="entry name" value="Hist_DNA-bd"/>
</dbReference>
<evidence type="ECO:0008006" key="6">
    <source>
        <dbReference type="Google" id="ProtNLM"/>
    </source>
</evidence>
<evidence type="ECO:0000256" key="1">
    <source>
        <dbReference type="ARBA" id="ARBA00010529"/>
    </source>
</evidence>
<reference evidence="4 5" key="1">
    <citation type="submission" date="2016-11" db="EMBL/GenBank/DDBJ databases">
        <title>A multilocus sequence analysis scheme for characterization of bacteria in the genus Thioclava.</title>
        <authorList>
            <person name="Liu Y."/>
            <person name="Shao Z."/>
        </authorList>
    </citation>
    <scope>NUCLEOTIDE SEQUENCE [LARGE SCALE GENOMIC DNA]</scope>
    <source>
        <strain evidence="4 5">11.10-0-13</strain>
    </source>
</reference>
<comment type="similarity">
    <text evidence="1">Belongs to the bacterial histone-like protein family.</text>
</comment>
<proteinExistence type="inferred from homology"/>
<feature type="region of interest" description="Disordered" evidence="3">
    <location>
        <begin position="62"/>
        <end position="86"/>
    </location>
</feature>